<evidence type="ECO:0000313" key="3">
    <source>
        <dbReference type="EMBL" id="CAH8244744.1"/>
    </source>
</evidence>
<organism evidence="3 4">
    <name type="scientific">Paenibacillus melissococcoides</name>
    <dbReference type="NCBI Taxonomy" id="2912268"/>
    <lineage>
        <taxon>Bacteria</taxon>
        <taxon>Bacillati</taxon>
        <taxon>Bacillota</taxon>
        <taxon>Bacilli</taxon>
        <taxon>Bacillales</taxon>
        <taxon>Paenibacillaceae</taxon>
        <taxon>Paenibacillus</taxon>
    </lineage>
</organism>
<feature type="domain" description="Copper amine oxidase-like N-terminal" evidence="2">
    <location>
        <begin position="32"/>
        <end position="139"/>
    </location>
</feature>
<dbReference type="RefSeq" id="WP_261944818.1">
    <property type="nucleotide sequence ID" value="NZ_CALYLO010000002.1"/>
</dbReference>
<dbReference type="Pfam" id="PF07833">
    <property type="entry name" value="Cu_amine_oxidN1"/>
    <property type="match status" value="1"/>
</dbReference>
<feature type="signal peptide" evidence="1">
    <location>
        <begin position="1"/>
        <end position="21"/>
    </location>
</feature>
<dbReference type="InterPro" id="IPR012854">
    <property type="entry name" value="Cu_amine_oxidase-like_N"/>
</dbReference>
<dbReference type="Gene3D" id="3.30.457.10">
    <property type="entry name" value="Copper amine oxidase-like, N-terminal domain"/>
    <property type="match status" value="1"/>
</dbReference>
<proteinExistence type="predicted"/>
<dbReference type="EMBL" id="CALYLO010000002">
    <property type="protein sequence ID" value="CAH8244744.1"/>
    <property type="molecule type" value="Genomic_DNA"/>
</dbReference>
<dbReference type="InterPro" id="IPR036582">
    <property type="entry name" value="Mao_N_sf"/>
</dbReference>
<evidence type="ECO:0000256" key="1">
    <source>
        <dbReference type="SAM" id="SignalP"/>
    </source>
</evidence>
<comment type="caution">
    <text evidence="3">The sequence shown here is derived from an EMBL/GenBank/DDBJ whole genome shotgun (WGS) entry which is preliminary data.</text>
</comment>
<evidence type="ECO:0000313" key="4">
    <source>
        <dbReference type="Proteomes" id="UP001154322"/>
    </source>
</evidence>
<keyword evidence="1" id="KW-0732">Signal</keyword>
<dbReference type="SUPFAM" id="SSF55383">
    <property type="entry name" value="Copper amine oxidase, domain N"/>
    <property type="match status" value="1"/>
</dbReference>
<protein>
    <submittedName>
        <fullName evidence="3">Copper amine oxidase N-terminal domain-containing protein</fullName>
    </submittedName>
</protein>
<accession>A0ABN8U102</accession>
<evidence type="ECO:0000259" key="2">
    <source>
        <dbReference type="Pfam" id="PF07833"/>
    </source>
</evidence>
<name>A0ABN8U102_9BACL</name>
<gene>
    <name evidence="3" type="ORF">WJ0W_001974</name>
</gene>
<dbReference type="Proteomes" id="UP001154322">
    <property type="component" value="Unassembled WGS sequence"/>
</dbReference>
<reference evidence="3" key="1">
    <citation type="submission" date="2022-06" db="EMBL/GenBank/DDBJ databases">
        <authorList>
            <person name="Dietemann V."/>
            <person name="Ory F."/>
            <person name="Dainat B."/>
            <person name="Oberhansli S."/>
        </authorList>
    </citation>
    <scope>NUCLEOTIDE SEQUENCE</scope>
    <source>
        <strain evidence="3">Ena-SAMPLE-TAB-26-04-2022-14:26:32:270-5432</strain>
    </source>
</reference>
<keyword evidence="4" id="KW-1185">Reference proteome</keyword>
<sequence>MKRILSGLIAFALLFTFAIQAQVQAAPQISVYINGSKLVTDQPPMMIRGRTMLPLRAIFEALDARVGWNQRTKTVTATKAGTTVVLKIGSRVATINDSNVTLDVPAQTIRGRTMVPVRFVSEAMGEQVLWNSRTQTVTINTTDRDWDDYPSDRVYQATNVNAKVTGQAGNGSDLTVSFTRASQESNIDHYRVLVVKASDSSSFTLARARLVSDNNYTVVDTYGRNPSLSLNSWTRDVNGDVLRANQSYVVYVLTVGKRSQDVLSRPSQTVTLTGDSAYAATNVQARDVADYGDGRDMSVSFTRASDESNIANYRVMVVKSKDAHRFDLNAANEVSSSNYTTVYKSGTTLSTTLSSSSRDTSGDRIRNGVPYTVFVLSVSNHLNRHSNQLSSSTATITLGTTVGAPVITSVADVSNYGDGRDLQVSFTRSSDESKVSHYRIFVVPNRDYTRFDLTEANKLSSSRYYQVSKTGYNITTTLSSSLTDVNGSYIRNNETYRVFVMAVSNAGYSSNNVLSGASSSITLSHNSIANAVTNVQVSDVSDYNDGRDMRITFNKASDESLIDHYRVMVVKTSNADRFTVSDANNVSSSYYTRVNKTGRDLSLTLSSRARDADGSYIRNGVSYRVFVLSVGRGSYSNALSYASSAITLSSNSAVYAATNVQAYDINDYGDGRDLRVTFNRAADESNISHYRVMVVKSSDAGRFTVGDANNVSSYNYTYVSRNGTNQSVTLSSGARDVDGSLIRNGISYRVFVLSVGSGSYSNTLSSYSNIITLSNNSTVYPATNVMASDVNDYNDGRDMRVSFNRAVDEANISHYRIMVVKSADASRFDLYRANNVSSYNYTYVSKTGRNIDQILSSSARDVDGAAIRNGVGYKVFVLSVSNNSNNANMLSGASPEIVLTSNSSVSAVSNVTANVTGNSGTARDIEVSFTAPSNDYGVLEYRVMAVKSDQSFGLADANNTPYYTYAAKEGGTIRLSLPDNARDVRGEAITSGSAYRFYVLTVADSRVSSANALSDPSREVVLSAQYVSPATNVTAEMNGSDLRVYFSKPTNERGVAYYAVMAVPSNRAGSFTLDEANWAGANSSKAISPSGEGMVTLNSYDKDAYGNPLANGETYIIYVLTVSDGRAVNVLSAPSQGVVAQF</sequence>
<feature type="chain" id="PRO_5046885603" evidence="1">
    <location>
        <begin position="22"/>
        <end position="1142"/>
    </location>
</feature>